<dbReference type="Pfam" id="PF25678">
    <property type="entry name" value="DUF7946"/>
    <property type="match status" value="1"/>
</dbReference>
<proteinExistence type="predicted"/>
<evidence type="ECO:0000259" key="1">
    <source>
        <dbReference type="Pfam" id="PF25678"/>
    </source>
</evidence>
<name>A0A0F9FRN6_9ZZZZ</name>
<protein>
    <recommendedName>
        <fullName evidence="1">DUF7946 domain-containing protein</fullName>
    </recommendedName>
</protein>
<reference evidence="2" key="1">
    <citation type="journal article" date="2015" name="Nature">
        <title>Complex archaea that bridge the gap between prokaryotes and eukaryotes.</title>
        <authorList>
            <person name="Spang A."/>
            <person name="Saw J.H."/>
            <person name="Jorgensen S.L."/>
            <person name="Zaremba-Niedzwiedzka K."/>
            <person name="Martijn J."/>
            <person name="Lind A.E."/>
            <person name="van Eijk R."/>
            <person name="Schleper C."/>
            <person name="Guy L."/>
            <person name="Ettema T.J."/>
        </authorList>
    </citation>
    <scope>NUCLEOTIDE SEQUENCE</scope>
</reference>
<gene>
    <name evidence="2" type="ORF">LCGC14_1917200</name>
</gene>
<feature type="domain" description="DUF7946" evidence="1">
    <location>
        <begin position="9"/>
        <end position="189"/>
    </location>
</feature>
<accession>A0A0F9FRN6</accession>
<dbReference type="EMBL" id="LAZR01020357">
    <property type="protein sequence ID" value="KKL89189.1"/>
    <property type="molecule type" value="Genomic_DNA"/>
</dbReference>
<dbReference type="AlphaFoldDB" id="A0A0F9FRN6"/>
<sequence length="285" mass="31086">MVTLAQHRIRVSYTGGLAEENSLPAYDGATSIDGISRALHIATHAYVNAEVVSRATALKGASLLLKPARQGSFLIDVLVLIEANPATSSVAAALSSAPFYDFIRTAFRRATGFLDAEPETAHLRGLYDRKEPPPLKRRPVDLDELAETLEGSLQAAHRPIGAAGAIEHISIGTPRQELVCFDSESKDWVNTREEAIGLEVFQGNMTRYNSLSRNGRAFIDQFERVVPVRPDTDFPVADLGFLTWSLHGSNTATRNKLQIRARRVSSAGGKVKRLLLVDCVRAPAE</sequence>
<dbReference type="InterPro" id="IPR057706">
    <property type="entry name" value="DUF7946"/>
</dbReference>
<organism evidence="2">
    <name type="scientific">marine sediment metagenome</name>
    <dbReference type="NCBI Taxonomy" id="412755"/>
    <lineage>
        <taxon>unclassified sequences</taxon>
        <taxon>metagenomes</taxon>
        <taxon>ecological metagenomes</taxon>
    </lineage>
</organism>
<evidence type="ECO:0000313" key="2">
    <source>
        <dbReference type="EMBL" id="KKL89189.1"/>
    </source>
</evidence>
<comment type="caution">
    <text evidence="2">The sequence shown here is derived from an EMBL/GenBank/DDBJ whole genome shotgun (WGS) entry which is preliminary data.</text>
</comment>